<feature type="chain" id="PRO_5035174970" description="VPLPA-CTERM sorting domain-containing protein" evidence="2">
    <location>
        <begin position="25"/>
        <end position="175"/>
    </location>
</feature>
<feature type="signal peptide" evidence="2">
    <location>
        <begin position="1"/>
        <end position="24"/>
    </location>
</feature>
<reference evidence="3" key="1">
    <citation type="submission" date="2021-01" db="EMBL/GenBank/DDBJ databases">
        <title>Genome seq and assembly of Tabrizicola sp. KVB23.</title>
        <authorList>
            <person name="Chhetri G."/>
        </authorList>
    </citation>
    <scope>NUCLEOTIDE SEQUENCE</scope>
    <source>
        <strain evidence="3">KVB23</strain>
    </source>
</reference>
<keyword evidence="1" id="KW-1133">Transmembrane helix</keyword>
<keyword evidence="1" id="KW-0812">Transmembrane</keyword>
<dbReference type="RefSeq" id="WP_202662462.1">
    <property type="nucleotide sequence ID" value="NZ_JAESVP010000011.1"/>
</dbReference>
<dbReference type="Proteomes" id="UP000619033">
    <property type="component" value="Unassembled WGS sequence"/>
</dbReference>
<evidence type="ECO:0000313" key="3">
    <source>
        <dbReference type="EMBL" id="MBL4929899.1"/>
    </source>
</evidence>
<evidence type="ECO:0008006" key="5">
    <source>
        <dbReference type="Google" id="ProtNLM"/>
    </source>
</evidence>
<dbReference type="EMBL" id="JAESVP010000011">
    <property type="protein sequence ID" value="MBL4929899.1"/>
    <property type="molecule type" value="Genomic_DNA"/>
</dbReference>
<sequence>MKKTLIATVVAAATVAGAAAPVTAATTLSFSDLTGAEYDTAGVFVTGKLTFTGDNDDGLGLDDVLFQLWDDGAVKFQQIYSLAVGSTGTFSFSVFYAGLVGTSAPGVGLVVSDATSSGIFIDPFYVPHYKDPSECRVNCGPVDPGAVPLPAALPLLMAGLGGLGGLAAKRRRKSA</sequence>
<protein>
    <recommendedName>
        <fullName evidence="5">VPLPA-CTERM sorting domain-containing protein</fullName>
    </recommendedName>
</protein>
<gene>
    <name evidence="3" type="ORF">JI744_17485</name>
</gene>
<accession>A0A8J7MXT6</accession>
<dbReference type="AlphaFoldDB" id="A0A8J7MXT6"/>
<comment type="caution">
    <text evidence="3">The sequence shown here is derived from an EMBL/GenBank/DDBJ whole genome shotgun (WGS) entry which is preliminary data.</text>
</comment>
<keyword evidence="2" id="KW-0732">Signal</keyword>
<keyword evidence="4" id="KW-1185">Reference proteome</keyword>
<evidence type="ECO:0000313" key="4">
    <source>
        <dbReference type="Proteomes" id="UP000619033"/>
    </source>
</evidence>
<feature type="transmembrane region" description="Helical" evidence="1">
    <location>
        <begin position="151"/>
        <end position="168"/>
    </location>
</feature>
<name>A0A8J7MXT6_9RHOB</name>
<evidence type="ECO:0000256" key="1">
    <source>
        <dbReference type="SAM" id="Phobius"/>
    </source>
</evidence>
<evidence type="ECO:0000256" key="2">
    <source>
        <dbReference type="SAM" id="SignalP"/>
    </source>
</evidence>
<keyword evidence="1" id="KW-0472">Membrane</keyword>
<proteinExistence type="predicted"/>
<organism evidence="3 4">
    <name type="scientific">Fuscibacter oryzae</name>
    <dbReference type="NCBI Taxonomy" id="2803939"/>
    <lineage>
        <taxon>Bacteria</taxon>
        <taxon>Pseudomonadati</taxon>
        <taxon>Pseudomonadota</taxon>
        <taxon>Alphaproteobacteria</taxon>
        <taxon>Rhodobacterales</taxon>
        <taxon>Paracoccaceae</taxon>
        <taxon>Fuscibacter</taxon>
    </lineage>
</organism>